<sequence length="416" mass="44236">MRFDFLLCLGSVFITAQSLVVRDAPQDIVPLSIEDAVPGKDLYQSFQDALTEEQLDIIEELQDSLQASLFEDDNVYEYDKRDLESTIESVINLVNSSGVVWTALDYAADHPSLISYLANTTASLIDKGADANVSGIVSVVAGAASNLNLTALSSLVSQSGLIQSTLDGLLLEEKYRKDISKIIYNVVEKNIDLITLIARELLAPANSNSKRAESSSLLDFVGNIAGSFLNSKILYNGLGEVLNALNDTGFVVYTAQRFIDTPAYVNMTGDLISEVLSKSDISLSSLTSSINITALVSSALSDPAAITAIIGKVLKGDYSGLTSGLSSFAKRYKPAITGIISDLEDLGLFKDLNNAIFPSTTGSSNNKEVVATEVANSTSSTSSSIPLATTSESGTGGFVMNTLLVAQAFFAVVFFM</sequence>
<dbReference type="RefSeq" id="XP_006689000.1">
    <property type="nucleotide sequence ID" value="XM_006688937.1"/>
</dbReference>
<evidence type="ECO:0000313" key="4">
    <source>
        <dbReference type="Proteomes" id="UP000000707"/>
    </source>
</evidence>
<dbReference type="OrthoDB" id="4022151at2759"/>
<evidence type="ECO:0000256" key="1">
    <source>
        <dbReference type="SAM" id="Phobius"/>
    </source>
</evidence>
<keyword evidence="1" id="KW-0472">Membrane</keyword>
<dbReference type="HOGENOM" id="CLU_032732_0_0_1"/>
<name>G3B7D4_CANTC</name>
<dbReference type="KEGG" id="cten:18247978"/>
<accession>G3B7D4</accession>
<feature type="transmembrane region" description="Helical" evidence="1">
    <location>
        <begin position="396"/>
        <end position="415"/>
    </location>
</feature>
<proteinExistence type="predicted"/>
<feature type="signal peptide" evidence="2">
    <location>
        <begin position="1"/>
        <end position="18"/>
    </location>
</feature>
<keyword evidence="4" id="KW-1185">Reference proteome</keyword>
<feature type="chain" id="PRO_5010833539" evidence="2">
    <location>
        <begin position="19"/>
        <end position="416"/>
    </location>
</feature>
<dbReference type="AlphaFoldDB" id="G3B7D4"/>
<protein>
    <submittedName>
        <fullName evidence="3">Uncharacterized protein</fullName>
    </submittedName>
</protein>
<keyword evidence="1" id="KW-1133">Transmembrane helix</keyword>
<keyword evidence="1" id="KW-0812">Transmembrane</keyword>
<gene>
    <name evidence="3" type="ORF">CANTEDRAFT_115709</name>
</gene>
<evidence type="ECO:0000313" key="3">
    <source>
        <dbReference type="EMBL" id="EGV62830.1"/>
    </source>
</evidence>
<keyword evidence="2" id="KW-0732">Signal</keyword>
<reference evidence="3 4" key="1">
    <citation type="journal article" date="2011" name="Proc. Natl. Acad. Sci. U.S.A.">
        <title>Comparative genomics of xylose-fermenting fungi for enhanced biofuel production.</title>
        <authorList>
            <person name="Wohlbach D.J."/>
            <person name="Kuo A."/>
            <person name="Sato T.K."/>
            <person name="Potts K.M."/>
            <person name="Salamov A.A."/>
            <person name="LaButti K.M."/>
            <person name="Sun H."/>
            <person name="Clum A."/>
            <person name="Pangilinan J.L."/>
            <person name="Lindquist E.A."/>
            <person name="Lucas S."/>
            <person name="Lapidus A."/>
            <person name="Jin M."/>
            <person name="Gunawan C."/>
            <person name="Balan V."/>
            <person name="Dale B.E."/>
            <person name="Jeffries T.W."/>
            <person name="Zinkel R."/>
            <person name="Barry K.W."/>
            <person name="Grigoriev I.V."/>
            <person name="Gasch A.P."/>
        </authorList>
    </citation>
    <scope>NUCLEOTIDE SEQUENCE [LARGE SCALE GENOMIC DNA]</scope>
    <source>
        <strain evidence="3">ATCC 10573</strain>
        <strain evidence="4">ATCC 10573 / BCRC 21748 / CBS 615 / JCM 9827 / NBRC 10315 / NRRL Y-1498 / VKM Y-70</strain>
    </source>
</reference>
<dbReference type="eggNOG" id="ENOG502T3NC">
    <property type="taxonomic scope" value="Eukaryota"/>
</dbReference>
<evidence type="ECO:0000256" key="2">
    <source>
        <dbReference type="SAM" id="SignalP"/>
    </source>
</evidence>
<dbReference type="GeneID" id="18247978"/>
<dbReference type="EMBL" id="GL996527">
    <property type="protein sequence ID" value="EGV62829.1"/>
    <property type="molecule type" value="Genomic_DNA"/>
</dbReference>
<organism evidence="4">
    <name type="scientific">Candida tenuis (strain ATCC 10573 / BCRC 21748 / CBS 615 / JCM 9827 / NBRC 10315 / NRRL Y-1498 / VKM Y-70)</name>
    <name type="common">Yeast</name>
    <name type="synonym">Yamadazyma tenuis</name>
    <dbReference type="NCBI Taxonomy" id="590646"/>
    <lineage>
        <taxon>Eukaryota</taxon>
        <taxon>Fungi</taxon>
        <taxon>Dikarya</taxon>
        <taxon>Ascomycota</taxon>
        <taxon>Saccharomycotina</taxon>
        <taxon>Pichiomycetes</taxon>
        <taxon>Debaryomycetaceae</taxon>
        <taxon>Yamadazyma</taxon>
    </lineage>
</organism>
<dbReference type="Proteomes" id="UP000000707">
    <property type="component" value="Unassembled WGS sequence"/>
</dbReference>
<dbReference type="EMBL" id="GL996527">
    <property type="protein sequence ID" value="EGV62830.1"/>
    <property type="molecule type" value="Genomic_DNA"/>
</dbReference>